<proteinExistence type="predicted"/>
<reference evidence="1" key="1">
    <citation type="submission" date="2020-05" db="EMBL/GenBank/DDBJ databases">
        <title>Large-scale comparative analyses of tick genomes elucidate their genetic diversity and vector capacities.</title>
        <authorList>
            <person name="Jia N."/>
            <person name="Wang J."/>
            <person name="Shi W."/>
            <person name="Du L."/>
            <person name="Sun Y."/>
            <person name="Zhan W."/>
            <person name="Jiang J."/>
            <person name="Wang Q."/>
            <person name="Zhang B."/>
            <person name="Ji P."/>
            <person name="Sakyi L.B."/>
            <person name="Cui X."/>
            <person name="Yuan T."/>
            <person name="Jiang B."/>
            <person name="Yang W."/>
            <person name="Lam T.T.-Y."/>
            <person name="Chang Q."/>
            <person name="Ding S."/>
            <person name="Wang X."/>
            <person name="Zhu J."/>
            <person name="Ruan X."/>
            <person name="Zhao L."/>
            <person name="Wei J."/>
            <person name="Que T."/>
            <person name="Du C."/>
            <person name="Cheng J."/>
            <person name="Dai P."/>
            <person name="Han X."/>
            <person name="Huang E."/>
            <person name="Gao Y."/>
            <person name="Liu J."/>
            <person name="Shao H."/>
            <person name="Ye R."/>
            <person name="Li L."/>
            <person name="Wei W."/>
            <person name="Wang X."/>
            <person name="Wang C."/>
            <person name="Yang T."/>
            <person name="Huo Q."/>
            <person name="Li W."/>
            <person name="Guo W."/>
            <person name="Chen H."/>
            <person name="Zhou L."/>
            <person name="Ni X."/>
            <person name="Tian J."/>
            <person name="Zhou Y."/>
            <person name="Sheng Y."/>
            <person name="Liu T."/>
            <person name="Pan Y."/>
            <person name="Xia L."/>
            <person name="Li J."/>
            <person name="Zhao F."/>
            <person name="Cao W."/>
        </authorList>
    </citation>
    <scope>NUCLEOTIDE SEQUENCE</scope>
    <source>
        <strain evidence="1">Dsil-2018</strain>
    </source>
</reference>
<keyword evidence="2" id="KW-1185">Reference proteome</keyword>
<organism evidence="1 2">
    <name type="scientific">Dermacentor silvarum</name>
    <name type="common">Tick</name>
    <dbReference type="NCBI Taxonomy" id="543639"/>
    <lineage>
        <taxon>Eukaryota</taxon>
        <taxon>Metazoa</taxon>
        <taxon>Ecdysozoa</taxon>
        <taxon>Arthropoda</taxon>
        <taxon>Chelicerata</taxon>
        <taxon>Arachnida</taxon>
        <taxon>Acari</taxon>
        <taxon>Parasitiformes</taxon>
        <taxon>Ixodida</taxon>
        <taxon>Ixodoidea</taxon>
        <taxon>Ixodidae</taxon>
        <taxon>Rhipicephalinae</taxon>
        <taxon>Dermacentor</taxon>
    </lineage>
</organism>
<sequence>MLAVYLTLGNLPSFLRTVVDSQQLVLLCREADFKHFVCSKVFERLISDLQDLEEGIMVDGCHYIGQLAFICGDNLGSHSIGGFVETFSRASYICQFCITTMQDFKDDKPAELSTVSSYTEAATYAKENEADFMGVKHDSSFTKLSVFHVCLPGLPPCLGHNLFEGVRLDGKLSNILRDVVLLLTSFLHSNTRNDAVLEWSLKITQAETSFGDKDVASVGLIPLVVSYFKDDLGQLVQVHELVLLCREADFKHFVCSKVFERLISDLQDLEEGIMVDGCHYIGQLAFICGDNLGSHSIGGFVETFSRASYICQFCITTMQDFKDDKPAELSTVSSYTEAATYAKENEADFMGVKHDSSFTKLSVFHVCLPGLPPCLGHNLFEGVVEYDLALIIKHFVKTLNLFNYHHLNMTK</sequence>
<dbReference type="Proteomes" id="UP000821865">
    <property type="component" value="Chromosome 1"/>
</dbReference>
<comment type="caution">
    <text evidence="1">The sequence shown here is derived from an EMBL/GenBank/DDBJ whole genome shotgun (WGS) entry which is preliminary data.</text>
</comment>
<evidence type="ECO:0000313" key="1">
    <source>
        <dbReference type="EMBL" id="KAH7980665.1"/>
    </source>
</evidence>
<protein>
    <submittedName>
        <fullName evidence="1">Uncharacterized protein</fullName>
    </submittedName>
</protein>
<gene>
    <name evidence="1" type="ORF">HPB49_018072</name>
</gene>
<name>A0ACB8E204_DERSI</name>
<accession>A0ACB8E204</accession>
<dbReference type="EMBL" id="CM023470">
    <property type="protein sequence ID" value="KAH7980665.1"/>
    <property type="molecule type" value="Genomic_DNA"/>
</dbReference>
<evidence type="ECO:0000313" key="2">
    <source>
        <dbReference type="Proteomes" id="UP000821865"/>
    </source>
</evidence>